<evidence type="ECO:0000313" key="7">
    <source>
        <dbReference type="Proteomes" id="UP001165205"/>
    </source>
</evidence>
<dbReference type="InterPro" id="IPR000801">
    <property type="entry name" value="Esterase-like"/>
</dbReference>
<dbReference type="GO" id="GO:0018738">
    <property type="term" value="F:S-formylglutathione hydrolase activity"/>
    <property type="evidence" value="ECO:0007669"/>
    <property type="project" value="UniProtKB-EC"/>
</dbReference>
<name>A0AAN4YRV6_ASPOZ</name>
<evidence type="ECO:0000256" key="5">
    <source>
        <dbReference type="ARBA" id="ARBA00022801"/>
    </source>
</evidence>
<protein>
    <recommendedName>
        <fullName evidence="3">S-formylglutathione hydrolase</fullName>
        <ecNumber evidence="2">3.1.2.12</ecNumber>
    </recommendedName>
</protein>
<dbReference type="GO" id="GO:0046294">
    <property type="term" value="P:formaldehyde catabolic process"/>
    <property type="evidence" value="ECO:0007669"/>
    <property type="project" value="InterPro"/>
</dbReference>
<sequence length="194" mass="21498">MSKRVETANKDVGGLNIQGEDDSWDFGTGAGFYVDATKEPYKGGYNMYTYVTEELPKTVFAAFPQLDESRVSITGHSMGGHGALTLSVSAFAPISNPINCPWGQKAFGGYFGEDQQEKWKEHDATELVKKWKGPLDVLIDVQGQLLPENLEKAAKEAGVEGLKVRYQPDYDHSYYTMATFADDHVEHAAKYLFA</sequence>
<dbReference type="Gene3D" id="3.40.50.1820">
    <property type="entry name" value="alpha/beta hydrolase"/>
    <property type="match status" value="1"/>
</dbReference>
<evidence type="ECO:0000256" key="1">
    <source>
        <dbReference type="ARBA" id="ARBA00005622"/>
    </source>
</evidence>
<dbReference type="PANTHER" id="PTHR10061">
    <property type="entry name" value="S-FORMYLGLUTATHIONE HYDROLASE"/>
    <property type="match status" value="1"/>
</dbReference>
<dbReference type="EMBL" id="BSYA01000160">
    <property type="protein sequence ID" value="GMG35179.1"/>
    <property type="molecule type" value="Genomic_DNA"/>
</dbReference>
<dbReference type="Pfam" id="PF00756">
    <property type="entry name" value="Esterase"/>
    <property type="match status" value="1"/>
</dbReference>
<evidence type="ECO:0000256" key="3">
    <source>
        <dbReference type="ARBA" id="ARBA00016774"/>
    </source>
</evidence>
<comment type="caution">
    <text evidence="6">The sequence shown here is derived from an EMBL/GenBank/DDBJ whole genome shotgun (WGS) entry which is preliminary data.</text>
</comment>
<evidence type="ECO:0000313" key="6">
    <source>
        <dbReference type="EMBL" id="GMG35179.1"/>
    </source>
</evidence>
<dbReference type="InterPro" id="IPR014186">
    <property type="entry name" value="S-formylglutathione_hydrol"/>
</dbReference>
<dbReference type="Proteomes" id="UP001165205">
    <property type="component" value="Unassembled WGS sequence"/>
</dbReference>
<evidence type="ECO:0000256" key="4">
    <source>
        <dbReference type="ARBA" id="ARBA00022487"/>
    </source>
</evidence>
<dbReference type="SUPFAM" id="SSF53474">
    <property type="entry name" value="alpha/beta-Hydrolases"/>
    <property type="match status" value="1"/>
</dbReference>
<accession>A0AAN4YRV6</accession>
<dbReference type="GO" id="GO:0005829">
    <property type="term" value="C:cytosol"/>
    <property type="evidence" value="ECO:0007669"/>
    <property type="project" value="TreeGrafter"/>
</dbReference>
<dbReference type="AlphaFoldDB" id="A0AAN4YRV6"/>
<keyword evidence="5" id="KW-0378">Hydrolase</keyword>
<gene>
    <name evidence="6" type="ORF">Aory04_001042600</name>
</gene>
<dbReference type="GO" id="GO:0052689">
    <property type="term" value="F:carboxylic ester hydrolase activity"/>
    <property type="evidence" value="ECO:0007669"/>
    <property type="project" value="UniProtKB-KW"/>
</dbReference>
<reference evidence="6" key="1">
    <citation type="submission" date="2023-04" db="EMBL/GenBank/DDBJ databases">
        <title>Aspergillus oryzae NBRC 4228.</title>
        <authorList>
            <person name="Ichikawa N."/>
            <person name="Sato H."/>
            <person name="Tonouchi N."/>
        </authorList>
    </citation>
    <scope>NUCLEOTIDE SEQUENCE</scope>
    <source>
        <strain evidence="6">NBRC 4228</strain>
    </source>
</reference>
<comment type="similarity">
    <text evidence="1">Belongs to the esterase D family.</text>
</comment>
<evidence type="ECO:0000256" key="2">
    <source>
        <dbReference type="ARBA" id="ARBA00012479"/>
    </source>
</evidence>
<dbReference type="PANTHER" id="PTHR10061:SF0">
    <property type="entry name" value="S-FORMYLGLUTATHIONE HYDROLASE"/>
    <property type="match status" value="1"/>
</dbReference>
<keyword evidence="4" id="KW-0719">Serine esterase</keyword>
<dbReference type="EC" id="3.1.2.12" evidence="2"/>
<proteinExistence type="inferred from homology"/>
<dbReference type="InterPro" id="IPR029058">
    <property type="entry name" value="AB_hydrolase_fold"/>
</dbReference>
<organism evidence="6 7">
    <name type="scientific">Aspergillus oryzae</name>
    <name type="common">Yellow koji mold</name>
    <dbReference type="NCBI Taxonomy" id="5062"/>
    <lineage>
        <taxon>Eukaryota</taxon>
        <taxon>Fungi</taxon>
        <taxon>Dikarya</taxon>
        <taxon>Ascomycota</taxon>
        <taxon>Pezizomycotina</taxon>
        <taxon>Eurotiomycetes</taxon>
        <taxon>Eurotiomycetidae</taxon>
        <taxon>Eurotiales</taxon>
        <taxon>Aspergillaceae</taxon>
        <taxon>Aspergillus</taxon>
        <taxon>Aspergillus subgen. Circumdati</taxon>
    </lineage>
</organism>